<evidence type="ECO:0000259" key="2">
    <source>
        <dbReference type="Pfam" id="PF26449"/>
    </source>
</evidence>
<reference evidence="3 4" key="1">
    <citation type="journal article" date="2016" name="Nat. Commun.">
        <title>Thousands of microbial genomes shed light on interconnected biogeochemical processes in an aquifer system.</title>
        <authorList>
            <person name="Anantharaman K."/>
            <person name="Brown C.T."/>
            <person name="Hug L.A."/>
            <person name="Sharon I."/>
            <person name="Castelle C.J."/>
            <person name="Probst A.J."/>
            <person name="Thomas B.C."/>
            <person name="Singh A."/>
            <person name="Wilkins M.J."/>
            <person name="Karaoz U."/>
            <person name="Brodie E.L."/>
            <person name="Williams K.H."/>
            <person name="Hubbard S.S."/>
            <person name="Banfield J.F."/>
        </authorList>
    </citation>
    <scope>NUCLEOTIDE SEQUENCE [LARGE SCALE GENOMIC DNA]</scope>
</reference>
<evidence type="ECO:0000313" key="3">
    <source>
        <dbReference type="EMBL" id="OGD70183.1"/>
    </source>
</evidence>
<feature type="domain" description="DUF8128" evidence="2">
    <location>
        <begin position="56"/>
        <end position="404"/>
    </location>
</feature>
<dbReference type="InterPro" id="IPR058441">
    <property type="entry name" value="DUF8128"/>
</dbReference>
<sequence>MLEFLLSFIPPFFQPLAIDVFFILYVIFPFILPIILAGTAWMFRRHYKRFLFRTSQSRILMEIRVPKEVKKTPLAMEIFLGALHQPGGEGTWYDRSILGKSRTWFSLELISIEGNIHFYVWTEKKFKTLIESQLYAQYPGVEIYEVEDYTKFTALDLSNMSMWGNEFVLTKDDPYPIKTYVDYGLDRQGIEDEEKIDPMSATLEFLGSIGKGEQLWIQILARAHKKNFKKELNWKERFEKMQWSDSYDWTEKAKQEKKKLMEGLVLDDKDKTKSRPPTKVEAQVIEAVERNITKPGFDCGIRGIYVSEKDKFNPINITGMTGSFKQYNSGNLNGFKPNRTTSFEYPWQDYKNIRLNKKKIEIFNDYKARAYFYYPHTSDKQFVLSSEELATIFHLPSKAAETPTFVRIESKKSEPPTNLPF</sequence>
<feature type="transmembrane region" description="Helical" evidence="1">
    <location>
        <begin position="20"/>
        <end position="43"/>
    </location>
</feature>
<dbReference type="Pfam" id="PF26449">
    <property type="entry name" value="DUF8128"/>
    <property type="match status" value="1"/>
</dbReference>
<keyword evidence="1" id="KW-0472">Membrane</keyword>
<gene>
    <name evidence="3" type="ORF">A3I18_00955</name>
</gene>
<evidence type="ECO:0000256" key="1">
    <source>
        <dbReference type="SAM" id="Phobius"/>
    </source>
</evidence>
<evidence type="ECO:0000313" key="4">
    <source>
        <dbReference type="Proteomes" id="UP000186545"/>
    </source>
</evidence>
<dbReference type="AlphaFoldDB" id="A0A1F5ES02"/>
<accession>A0A1F5ES02</accession>
<name>A0A1F5ES02_9BACT</name>
<dbReference type="EMBL" id="MFAD01000022">
    <property type="protein sequence ID" value="OGD70183.1"/>
    <property type="molecule type" value="Genomic_DNA"/>
</dbReference>
<proteinExistence type="predicted"/>
<protein>
    <recommendedName>
        <fullName evidence="2">DUF8128 domain-containing protein</fullName>
    </recommendedName>
</protein>
<keyword evidence="1" id="KW-0812">Transmembrane</keyword>
<comment type="caution">
    <text evidence="3">The sequence shown here is derived from an EMBL/GenBank/DDBJ whole genome shotgun (WGS) entry which is preliminary data.</text>
</comment>
<organism evidence="3 4">
    <name type="scientific">Candidatus Campbellbacteria bacterium RIFCSPLOWO2_02_FULL_35_11</name>
    <dbReference type="NCBI Taxonomy" id="1797581"/>
    <lineage>
        <taxon>Bacteria</taxon>
        <taxon>Candidatus Campbelliibacteriota</taxon>
    </lineage>
</organism>
<dbReference type="Proteomes" id="UP000186545">
    <property type="component" value="Unassembled WGS sequence"/>
</dbReference>
<keyword evidence="1" id="KW-1133">Transmembrane helix</keyword>